<accession>A0ABV0S3N2</accession>
<feature type="non-terminal residue" evidence="1">
    <location>
        <position position="1"/>
    </location>
</feature>
<organism evidence="1 2">
    <name type="scientific">Xenoophorus captivus</name>
    <dbReference type="NCBI Taxonomy" id="1517983"/>
    <lineage>
        <taxon>Eukaryota</taxon>
        <taxon>Metazoa</taxon>
        <taxon>Chordata</taxon>
        <taxon>Craniata</taxon>
        <taxon>Vertebrata</taxon>
        <taxon>Euteleostomi</taxon>
        <taxon>Actinopterygii</taxon>
        <taxon>Neopterygii</taxon>
        <taxon>Teleostei</taxon>
        <taxon>Neoteleostei</taxon>
        <taxon>Acanthomorphata</taxon>
        <taxon>Ovalentaria</taxon>
        <taxon>Atherinomorphae</taxon>
        <taxon>Cyprinodontiformes</taxon>
        <taxon>Goodeidae</taxon>
        <taxon>Xenoophorus</taxon>
    </lineage>
</organism>
<name>A0ABV0S3N2_9TELE</name>
<sequence length="68" mass="7595">VRPTSKNPASKYRSSSILRDTQTTILQRCQTVSSPADSRGVGKKPRRKLTLYDLASGFLGKIEWELLS</sequence>
<evidence type="ECO:0000313" key="1">
    <source>
        <dbReference type="EMBL" id="MEQ2214835.1"/>
    </source>
</evidence>
<proteinExistence type="predicted"/>
<protein>
    <submittedName>
        <fullName evidence="1">Uncharacterized protein</fullName>
    </submittedName>
</protein>
<evidence type="ECO:0000313" key="2">
    <source>
        <dbReference type="Proteomes" id="UP001434883"/>
    </source>
</evidence>
<reference evidence="1 2" key="1">
    <citation type="submission" date="2021-06" db="EMBL/GenBank/DDBJ databases">
        <authorList>
            <person name="Palmer J.M."/>
        </authorList>
    </citation>
    <scope>NUCLEOTIDE SEQUENCE [LARGE SCALE GENOMIC DNA]</scope>
    <source>
        <strain evidence="1 2">XC_2019</strain>
        <tissue evidence="1">Muscle</tissue>
    </source>
</reference>
<dbReference type="EMBL" id="JAHRIN010067688">
    <property type="protein sequence ID" value="MEQ2214835.1"/>
    <property type="molecule type" value="Genomic_DNA"/>
</dbReference>
<dbReference type="Proteomes" id="UP001434883">
    <property type="component" value="Unassembled WGS sequence"/>
</dbReference>
<comment type="caution">
    <text evidence="1">The sequence shown here is derived from an EMBL/GenBank/DDBJ whole genome shotgun (WGS) entry which is preliminary data.</text>
</comment>
<gene>
    <name evidence="1" type="ORF">XENOCAPTIV_021491</name>
</gene>
<keyword evidence="2" id="KW-1185">Reference proteome</keyword>